<feature type="repeat" description="ANK" evidence="4">
    <location>
        <begin position="335"/>
        <end position="371"/>
    </location>
</feature>
<feature type="non-terminal residue" evidence="7">
    <location>
        <position position="1"/>
    </location>
</feature>
<dbReference type="PANTHER" id="PTHR14491:SF2">
    <property type="entry name" value="ANKYRIN REPEAT DOMAIN-CONTAINING PROTEIN SOWAHA"/>
    <property type="match status" value="1"/>
</dbReference>
<comment type="caution">
    <text evidence="7">The sequence shown here is derived from an EMBL/GenBank/DDBJ whole genome shotgun (WGS) entry which is preliminary data.</text>
</comment>
<comment type="similarity">
    <text evidence="3">Belongs to the SOWAH family.</text>
</comment>
<evidence type="ECO:0000256" key="2">
    <source>
        <dbReference type="ARBA" id="ARBA00023043"/>
    </source>
</evidence>
<proteinExistence type="inferred from homology"/>
<dbReference type="SMART" id="SM00248">
    <property type="entry name" value="ANK"/>
    <property type="match status" value="2"/>
</dbReference>
<feature type="repeat" description="ANK" evidence="4">
    <location>
        <begin position="374"/>
        <end position="396"/>
    </location>
</feature>
<feature type="region of interest" description="Disordered" evidence="5">
    <location>
        <begin position="224"/>
        <end position="294"/>
    </location>
</feature>
<feature type="compositionally biased region" description="Basic and acidic residues" evidence="5">
    <location>
        <begin position="250"/>
        <end position="271"/>
    </location>
</feature>
<evidence type="ECO:0000256" key="3">
    <source>
        <dbReference type="ARBA" id="ARBA00038122"/>
    </source>
</evidence>
<organism evidence="7 8">
    <name type="scientific">Alosa alosa</name>
    <name type="common">allis shad</name>
    <dbReference type="NCBI Taxonomy" id="278164"/>
    <lineage>
        <taxon>Eukaryota</taxon>
        <taxon>Metazoa</taxon>
        <taxon>Chordata</taxon>
        <taxon>Craniata</taxon>
        <taxon>Vertebrata</taxon>
        <taxon>Euteleostomi</taxon>
        <taxon>Actinopterygii</taxon>
        <taxon>Neopterygii</taxon>
        <taxon>Teleostei</taxon>
        <taxon>Clupei</taxon>
        <taxon>Clupeiformes</taxon>
        <taxon>Clupeoidei</taxon>
        <taxon>Clupeidae</taxon>
        <taxon>Alosa</taxon>
    </lineage>
</organism>
<feature type="compositionally biased region" description="Basic and acidic residues" evidence="5">
    <location>
        <begin position="485"/>
        <end position="494"/>
    </location>
</feature>
<keyword evidence="1" id="KW-0677">Repeat</keyword>
<evidence type="ECO:0000313" key="7">
    <source>
        <dbReference type="EMBL" id="KAG5263972.1"/>
    </source>
</evidence>
<evidence type="ECO:0000256" key="4">
    <source>
        <dbReference type="PROSITE-ProRule" id="PRU00023"/>
    </source>
</evidence>
<evidence type="ECO:0000313" key="8">
    <source>
        <dbReference type="Proteomes" id="UP000823561"/>
    </source>
</evidence>
<sequence>AELVRKLIFGKHRKQQEQGGKVKNSELLSKFKEALSCSDPVEKKQNRDLFKSFVNNIAVVKVIDDVKFVVVKKNYQGFGKNSSLIAPKNEFEDTLSRFNSSVSSCSPERTSVLKHGSGNIVQSAVENNNNNTYFTSHMNAVGQGCNPEDNLRHNSASGGCCNLDCERHQMSRRNDTSVQTDVKQRKTGAVFAIIATKSPPTSSNEEQLHTKVLIQEPVSQQHLQAIRITPPLRRLKKTETTSRNTGTGEKPNETDRDTSPETKRRQLETKLPDTPQLKRNNKTTKPNNEPKYSEGVPLELAEHDWLVKSAAGHWDQVYGLLLQDVQLADKRDFISGFTALHWAAKDGNKDMVRKIIDISRDRGVEVDINARSHAGYTPLHIAAIHGHDIVISLLVRGYCANANVRDNSGKKPYHYLDQGVSMEVRELLGDPHIISQHQEVPCEQEEEDHSLPELPKGFNTLSKLFHPHSGHRKKHRHRPSFHFVGSEDPRDDRREHVLSRRLSDMFH</sequence>
<reference evidence="7" key="1">
    <citation type="submission" date="2020-10" db="EMBL/GenBank/DDBJ databases">
        <title>Chromosome-scale genome assembly of the Allis shad, Alosa alosa.</title>
        <authorList>
            <person name="Margot Z."/>
            <person name="Christophe K."/>
            <person name="Cabau C."/>
            <person name="Louis A."/>
            <person name="Berthelot C."/>
            <person name="Parey E."/>
            <person name="Roest Crollius H."/>
            <person name="Montfort J."/>
            <person name="Robinson-Rechavi M."/>
            <person name="Bucao C."/>
            <person name="Bouchez O."/>
            <person name="Gislard M."/>
            <person name="Lluch J."/>
            <person name="Milhes M."/>
            <person name="Lampietro C."/>
            <person name="Lopez Roques C."/>
            <person name="Donnadieu C."/>
            <person name="Braasch I."/>
            <person name="Desvignes T."/>
            <person name="Postlethwait J."/>
            <person name="Bobe J."/>
            <person name="Guiguen Y."/>
        </authorList>
    </citation>
    <scope>NUCLEOTIDE SEQUENCE</scope>
    <source>
        <strain evidence="7">M-15738</strain>
        <tissue evidence="7">Blood</tissue>
    </source>
</reference>
<dbReference type="InterPro" id="IPR002110">
    <property type="entry name" value="Ankyrin_rpt"/>
</dbReference>
<dbReference type="SUPFAM" id="SSF48403">
    <property type="entry name" value="Ankyrin repeat"/>
    <property type="match status" value="1"/>
</dbReference>
<name>A0AAV6FQJ6_9TELE</name>
<evidence type="ECO:0000256" key="1">
    <source>
        <dbReference type="ARBA" id="ARBA00022737"/>
    </source>
</evidence>
<dbReference type="EMBL" id="JADWDJ010000021">
    <property type="protein sequence ID" value="KAG5263972.1"/>
    <property type="molecule type" value="Genomic_DNA"/>
</dbReference>
<evidence type="ECO:0000256" key="5">
    <source>
        <dbReference type="SAM" id="MobiDB-lite"/>
    </source>
</evidence>
<dbReference type="PANTHER" id="PTHR14491">
    <property type="entry name" value="SOSONDOWAH, ISOFORM G"/>
    <property type="match status" value="1"/>
</dbReference>
<dbReference type="Proteomes" id="UP000823561">
    <property type="component" value="Chromosome 21"/>
</dbReference>
<dbReference type="PROSITE" id="PS50088">
    <property type="entry name" value="ANK_REPEAT"/>
    <property type="match status" value="2"/>
</dbReference>
<protein>
    <recommendedName>
        <fullName evidence="6">SOWAHA-C winged helix-turn-helix domain-containing protein</fullName>
    </recommendedName>
</protein>
<accession>A0AAV6FQJ6</accession>
<dbReference type="Gene3D" id="1.25.40.20">
    <property type="entry name" value="Ankyrin repeat-containing domain"/>
    <property type="match status" value="1"/>
</dbReference>
<keyword evidence="2 4" id="KW-0040">ANK repeat</keyword>
<gene>
    <name evidence="7" type="ORF">AALO_G00270700</name>
</gene>
<dbReference type="PROSITE" id="PS50297">
    <property type="entry name" value="ANK_REP_REGION"/>
    <property type="match status" value="2"/>
</dbReference>
<feature type="region of interest" description="Disordered" evidence="5">
    <location>
        <begin position="462"/>
        <end position="494"/>
    </location>
</feature>
<dbReference type="Pfam" id="PF12796">
    <property type="entry name" value="Ank_2"/>
    <property type="match status" value="1"/>
</dbReference>
<feature type="domain" description="SOWAHA-C winged helix-turn-helix" evidence="6">
    <location>
        <begin position="17"/>
        <end position="83"/>
    </location>
</feature>
<dbReference type="InterPro" id="IPR036770">
    <property type="entry name" value="Ankyrin_rpt-contain_sf"/>
</dbReference>
<keyword evidence="8" id="KW-1185">Reference proteome</keyword>
<dbReference type="Pfam" id="PF25877">
    <property type="entry name" value="WHD_SOWAH"/>
    <property type="match status" value="1"/>
</dbReference>
<dbReference type="AlphaFoldDB" id="A0AAV6FQJ6"/>
<evidence type="ECO:0000259" key="6">
    <source>
        <dbReference type="Pfam" id="PF25877"/>
    </source>
</evidence>
<feature type="compositionally biased region" description="Basic residues" evidence="5">
    <location>
        <begin position="465"/>
        <end position="480"/>
    </location>
</feature>
<dbReference type="InterPro" id="IPR058889">
    <property type="entry name" value="WHD_SOWAHA-C"/>
</dbReference>